<dbReference type="OrthoDB" id="9809709at2"/>
<keyword evidence="5 7" id="KW-0808">Transferase</keyword>
<gene>
    <name evidence="7" type="primary">ribH</name>
    <name evidence="8" type="ORF">BJL86_1708</name>
</gene>
<keyword evidence="9" id="KW-1185">Reference proteome</keyword>
<comment type="function">
    <text evidence="7">Catalyzes the formation of 6,7-dimethyl-8-ribityllumazine by condensation of 5-amino-6-(D-ribitylamino)uracil with 3,4-dihydroxy-2-butanone 4-phosphate. This is the penultimate step in the biosynthesis of riboflavin.</text>
</comment>
<dbReference type="PANTHER" id="PTHR21058:SF0">
    <property type="entry name" value="6,7-DIMETHYL-8-RIBITYLLUMAZINE SYNTHASE"/>
    <property type="match status" value="1"/>
</dbReference>
<dbReference type="InterPro" id="IPR002180">
    <property type="entry name" value="LS/RS"/>
</dbReference>
<evidence type="ECO:0000256" key="7">
    <source>
        <dbReference type="HAMAP-Rule" id="MF_00178"/>
    </source>
</evidence>
<dbReference type="RefSeq" id="WP_067471061.1">
    <property type="nucleotide sequence ID" value="NZ_CP015961.1"/>
</dbReference>
<evidence type="ECO:0000256" key="1">
    <source>
        <dbReference type="ARBA" id="ARBA00004917"/>
    </source>
</evidence>
<dbReference type="UniPathway" id="UPA00275">
    <property type="reaction ID" value="UER00404"/>
</dbReference>
<proteinExistence type="inferred from homology"/>
<reference evidence="8 9" key="1">
    <citation type="submission" date="2016-06" db="EMBL/GenBank/DDBJ databases">
        <title>Complete genome sequence of a saline-alkali tolerant type strain Dietzia timorensis ID05-A0528T.</title>
        <authorList>
            <person name="Wu X."/>
        </authorList>
    </citation>
    <scope>NUCLEOTIDE SEQUENCE [LARGE SCALE GENOMIC DNA]</scope>
    <source>
        <strain evidence="8 9">ID05-A0528</strain>
    </source>
</reference>
<feature type="binding site" evidence="7">
    <location>
        <position position="112"/>
    </location>
    <ligand>
        <name>5-amino-6-(D-ribitylamino)uracil</name>
        <dbReference type="ChEBI" id="CHEBI:15934"/>
    </ligand>
</feature>
<feature type="binding site" evidence="7">
    <location>
        <begin position="79"/>
        <end position="81"/>
    </location>
    <ligand>
        <name>5-amino-6-(D-ribitylamino)uracil</name>
        <dbReference type="ChEBI" id="CHEBI:15934"/>
    </ligand>
</feature>
<dbReference type="GO" id="GO:0000906">
    <property type="term" value="F:6,7-dimethyl-8-ribityllumazine synthase activity"/>
    <property type="evidence" value="ECO:0007669"/>
    <property type="project" value="UniProtKB-UniRule"/>
</dbReference>
<dbReference type="GO" id="GO:0009231">
    <property type="term" value="P:riboflavin biosynthetic process"/>
    <property type="evidence" value="ECO:0007669"/>
    <property type="project" value="UniProtKB-UniRule"/>
</dbReference>
<dbReference type="Pfam" id="PF00885">
    <property type="entry name" value="DMRL_synthase"/>
    <property type="match status" value="1"/>
</dbReference>
<feature type="binding site" evidence="7">
    <location>
        <begin position="84"/>
        <end position="85"/>
    </location>
    <ligand>
        <name>(2S)-2-hydroxy-3-oxobutyl phosphate</name>
        <dbReference type="ChEBI" id="CHEBI:58830"/>
    </ligand>
</feature>
<comment type="catalytic activity">
    <reaction evidence="6 7">
        <text>(2S)-2-hydroxy-3-oxobutyl phosphate + 5-amino-6-(D-ribitylamino)uracil = 6,7-dimethyl-8-(1-D-ribityl)lumazine + phosphate + 2 H2O + H(+)</text>
        <dbReference type="Rhea" id="RHEA:26152"/>
        <dbReference type="ChEBI" id="CHEBI:15377"/>
        <dbReference type="ChEBI" id="CHEBI:15378"/>
        <dbReference type="ChEBI" id="CHEBI:15934"/>
        <dbReference type="ChEBI" id="CHEBI:43474"/>
        <dbReference type="ChEBI" id="CHEBI:58201"/>
        <dbReference type="ChEBI" id="CHEBI:58830"/>
        <dbReference type="EC" id="2.5.1.78"/>
    </reaction>
</comment>
<feature type="active site" description="Proton donor" evidence="7">
    <location>
        <position position="87"/>
    </location>
</feature>
<dbReference type="PANTHER" id="PTHR21058">
    <property type="entry name" value="6,7-DIMETHYL-8-RIBITYLLUMAZINE SYNTHASE DMRL SYNTHASE LUMAZINE SYNTHASE"/>
    <property type="match status" value="1"/>
</dbReference>
<evidence type="ECO:0000256" key="2">
    <source>
        <dbReference type="ARBA" id="ARBA00007424"/>
    </source>
</evidence>
<accession>A0A173LLK2</accession>
<name>A0A173LLK2_9ACTN</name>
<feature type="binding site" evidence="7">
    <location>
        <position position="126"/>
    </location>
    <ligand>
        <name>(2S)-2-hydroxy-3-oxobutyl phosphate</name>
        <dbReference type="ChEBI" id="CHEBI:58830"/>
    </ligand>
</feature>
<dbReference type="InterPro" id="IPR034964">
    <property type="entry name" value="LS"/>
</dbReference>
<dbReference type="EMBL" id="CP015961">
    <property type="protein sequence ID" value="ANI92484.1"/>
    <property type="molecule type" value="Genomic_DNA"/>
</dbReference>
<dbReference type="EC" id="2.5.1.78" evidence="3 7"/>
<protein>
    <recommendedName>
        <fullName evidence="3 7">6,7-dimethyl-8-ribityllumazine synthase</fullName>
        <shortName evidence="7">DMRL synthase</shortName>
        <shortName evidence="7">LS</shortName>
        <shortName evidence="7">Lumazine synthase</shortName>
        <ecNumber evidence="3 7">2.5.1.78</ecNumber>
    </recommendedName>
</protein>
<feature type="binding site" evidence="7">
    <location>
        <position position="26"/>
    </location>
    <ligand>
        <name>5-amino-6-(D-ribitylamino)uracil</name>
        <dbReference type="ChEBI" id="CHEBI:15934"/>
    </ligand>
</feature>
<dbReference type="InterPro" id="IPR036467">
    <property type="entry name" value="LS/RS_sf"/>
</dbReference>
<dbReference type="SUPFAM" id="SSF52121">
    <property type="entry name" value="Lumazine synthase"/>
    <property type="match status" value="1"/>
</dbReference>
<feature type="binding site" evidence="7">
    <location>
        <begin position="57"/>
        <end position="59"/>
    </location>
    <ligand>
        <name>5-amino-6-(D-ribitylamino)uracil</name>
        <dbReference type="ChEBI" id="CHEBI:15934"/>
    </ligand>
</feature>
<dbReference type="STRING" id="499555.BJL86_1708"/>
<comment type="pathway">
    <text evidence="1 7">Cofactor biosynthesis; riboflavin biosynthesis; riboflavin from 2-hydroxy-3-oxobutyl phosphate and 5-amino-6-(D-ribitylamino)uracil: step 1/2.</text>
</comment>
<evidence type="ECO:0000313" key="9">
    <source>
        <dbReference type="Proteomes" id="UP000186104"/>
    </source>
</evidence>
<dbReference type="NCBIfam" id="TIGR00114">
    <property type="entry name" value="lumazine-synth"/>
    <property type="match status" value="1"/>
</dbReference>
<organism evidence="8 9">
    <name type="scientific">Dietzia timorensis</name>
    <dbReference type="NCBI Taxonomy" id="499555"/>
    <lineage>
        <taxon>Bacteria</taxon>
        <taxon>Bacillati</taxon>
        <taxon>Actinomycetota</taxon>
        <taxon>Actinomycetes</taxon>
        <taxon>Mycobacteriales</taxon>
        <taxon>Dietziaceae</taxon>
        <taxon>Dietzia</taxon>
    </lineage>
</organism>
<dbReference type="Proteomes" id="UP000186104">
    <property type="component" value="Chromosome"/>
</dbReference>
<dbReference type="KEGG" id="dtm:BJL86_1708"/>
<dbReference type="CDD" id="cd09209">
    <property type="entry name" value="Lumazine_synthase-I"/>
    <property type="match status" value="1"/>
</dbReference>
<comment type="similarity">
    <text evidence="2 7">Belongs to the DMRL synthase family.</text>
</comment>
<evidence type="ECO:0000256" key="4">
    <source>
        <dbReference type="ARBA" id="ARBA00022619"/>
    </source>
</evidence>
<evidence type="ECO:0000256" key="6">
    <source>
        <dbReference type="ARBA" id="ARBA00048785"/>
    </source>
</evidence>
<dbReference type="GO" id="GO:0009349">
    <property type="term" value="C:riboflavin synthase complex"/>
    <property type="evidence" value="ECO:0007669"/>
    <property type="project" value="UniProtKB-UniRule"/>
</dbReference>
<dbReference type="HAMAP" id="MF_00178">
    <property type="entry name" value="Lumazine_synth"/>
    <property type="match status" value="1"/>
</dbReference>
<evidence type="ECO:0000256" key="3">
    <source>
        <dbReference type="ARBA" id="ARBA00012664"/>
    </source>
</evidence>
<sequence length="159" mass="16448">MSGAGRPEATVSDASGLRIGIVRTAWNAELTEQLRRRALAVAEAANATVVEAQVAGAVELPIVAQQLARQTDAVVALGVVIRGETPHFDYVCDSVTDGLTRIALDESVPVAHGVLTVNSYEQAVARDGHPGSAEDKGGEAVSAALGAALELRRLRLLSG</sequence>
<evidence type="ECO:0000256" key="5">
    <source>
        <dbReference type="ARBA" id="ARBA00022679"/>
    </source>
</evidence>
<keyword evidence="4 7" id="KW-0686">Riboflavin biosynthesis</keyword>
<dbReference type="AlphaFoldDB" id="A0A173LLK2"/>
<dbReference type="Gene3D" id="3.40.50.960">
    <property type="entry name" value="Lumazine/riboflavin synthase"/>
    <property type="match status" value="1"/>
</dbReference>
<dbReference type="GO" id="GO:0005829">
    <property type="term" value="C:cytosol"/>
    <property type="evidence" value="ECO:0007669"/>
    <property type="project" value="TreeGrafter"/>
</dbReference>
<evidence type="ECO:0000313" key="8">
    <source>
        <dbReference type="EMBL" id="ANI92484.1"/>
    </source>
</evidence>